<dbReference type="SUPFAM" id="SSF103473">
    <property type="entry name" value="MFS general substrate transporter"/>
    <property type="match status" value="1"/>
</dbReference>
<feature type="transmembrane region" description="Helical" evidence="5">
    <location>
        <begin position="144"/>
        <end position="167"/>
    </location>
</feature>
<evidence type="ECO:0000313" key="8">
    <source>
        <dbReference type="Proteomes" id="UP000272400"/>
    </source>
</evidence>
<comment type="caution">
    <text evidence="7">The sequence shown here is derived from an EMBL/GenBank/DDBJ whole genome shotgun (WGS) entry which is preliminary data.</text>
</comment>
<dbReference type="EMBL" id="RJKE01000001">
    <property type="protein sequence ID" value="ROO84467.1"/>
    <property type="molecule type" value="Genomic_DNA"/>
</dbReference>
<feature type="transmembrane region" description="Helical" evidence="5">
    <location>
        <begin position="54"/>
        <end position="74"/>
    </location>
</feature>
<feature type="transmembrane region" description="Helical" evidence="5">
    <location>
        <begin position="111"/>
        <end position="132"/>
    </location>
</feature>
<feature type="transmembrane region" description="Helical" evidence="5">
    <location>
        <begin position="364"/>
        <end position="389"/>
    </location>
</feature>
<dbReference type="Gene3D" id="1.20.1250.20">
    <property type="entry name" value="MFS general substrate transporter like domains"/>
    <property type="match status" value="1"/>
</dbReference>
<feature type="transmembrane region" description="Helical" evidence="5">
    <location>
        <begin position="86"/>
        <end position="105"/>
    </location>
</feature>
<organism evidence="7 8">
    <name type="scientific">Actinocorallia herbida</name>
    <dbReference type="NCBI Taxonomy" id="58109"/>
    <lineage>
        <taxon>Bacteria</taxon>
        <taxon>Bacillati</taxon>
        <taxon>Actinomycetota</taxon>
        <taxon>Actinomycetes</taxon>
        <taxon>Streptosporangiales</taxon>
        <taxon>Thermomonosporaceae</taxon>
        <taxon>Actinocorallia</taxon>
    </lineage>
</organism>
<dbReference type="PANTHER" id="PTHR42718">
    <property type="entry name" value="MAJOR FACILITATOR SUPERFAMILY MULTIDRUG TRANSPORTER MFSC"/>
    <property type="match status" value="1"/>
</dbReference>
<evidence type="ECO:0000256" key="2">
    <source>
        <dbReference type="ARBA" id="ARBA00022692"/>
    </source>
</evidence>
<feature type="transmembrane region" description="Helical" evidence="5">
    <location>
        <begin position="338"/>
        <end position="358"/>
    </location>
</feature>
<feature type="transmembrane region" description="Helical" evidence="5">
    <location>
        <begin position="173"/>
        <end position="195"/>
    </location>
</feature>
<feature type="transmembrane region" description="Helical" evidence="5">
    <location>
        <begin position="401"/>
        <end position="423"/>
    </location>
</feature>
<dbReference type="RefSeq" id="WP_211359619.1">
    <property type="nucleotide sequence ID" value="NZ_RJKE01000001.1"/>
</dbReference>
<dbReference type="InterPro" id="IPR036259">
    <property type="entry name" value="MFS_trans_sf"/>
</dbReference>
<dbReference type="Proteomes" id="UP000272400">
    <property type="component" value="Unassembled WGS sequence"/>
</dbReference>
<proteinExistence type="predicted"/>
<dbReference type="PANTHER" id="PTHR42718:SF39">
    <property type="entry name" value="ACTINORHODIN TRANSPORTER-RELATED"/>
    <property type="match status" value="1"/>
</dbReference>
<evidence type="ECO:0000313" key="7">
    <source>
        <dbReference type="EMBL" id="ROO84467.1"/>
    </source>
</evidence>
<feature type="transmembrane region" description="Helical" evidence="5">
    <location>
        <begin position="207"/>
        <end position="227"/>
    </location>
</feature>
<dbReference type="Gene3D" id="1.20.1720.10">
    <property type="entry name" value="Multidrug resistance protein D"/>
    <property type="match status" value="1"/>
</dbReference>
<keyword evidence="3 5" id="KW-1133">Transmembrane helix</keyword>
<keyword evidence="8" id="KW-1185">Reference proteome</keyword>
<dbReference type="PRINTS" id="PR01036">
    <property type="entry name" value="TCRTETB"/>
</dbReference>
<reference evidence="7 8" key="1">
    <citation type="submission" date="2018-11" db="EMBL/GenBank/DDBJ databases">
        <title>Sequencing the genomes of 1000 actinobacteria strains.</title>
        <authorList>
            <person name="Klenk H.-P."/>
        </authorList>
    </citation>
    <scope>NUCLEOTIDE SEQUENCE [LARGE SCALE GENOMIC DNA]</scope>
    <source>
        <strain evidence="7 8">DSM 44254</strain>
    </source>
</reference>
<comment type="subcellular location">
    <subcellularLocation>
        <location evidence="1">Cell membrane</location>
        <topology evidence="1">Multi-pass membrane protein</topology>
    </subcellularLocation>
</comment>
<feature type="transmembrane region" description="Helical" evidence="5">
    <location>
        <begin position="435"/>
        <end position="453"/>
    </location>
</feature>
<name>A0A3N1CT24_9ACTN</name>
<accession>A0A3N1CT24</accession>
<keyword evidence="4 5" id="KW-0472">Membrane</keyword>
<gene>
    <name evidence="7" type="ORF">EDD29_1992</name>
</gene>
<evidence type="ECO:0000259" key="6">
    <source>
        <dbReference type="PROSITE" id="PS50850"/>
    </source>
</evidence>
<dbReference type="CDD" id="cd17321">
    <property type="entry name" value="MFS_MMR_MDR_like"/>
    <property type="match status" value="1"/>
</dbReference>
<evidence type="ECO:0000256" key="3">
    <source>
        <dbReference type="ARBA" id="ARBA00022989"/>
    </source>
</evidence>
<feature type="transmembrane region" description="Helical" evidence="5">
    <location>
        <begin position="23"/>
        <end position="42"/>
    </location>
</feature>
<dbReference type="PROSITE" id="PS50850">
    <property type="entry name" value="MFS"/>
    <property type="match status" value="1"/>
</dbReference>
<dbReference type="GO" id="GO:0005886">
    <property type="term" value="C:plasma membrane"/>
    <property type="evidence" value="ECO:0007669"/>
    <property type="project" value="UniProtKB-SubCell"/>
</dbReference>
<evidence type="ECO:0000256" key="1">
    <source>
        <dbReference type="ARBA" id="ARBA00004651"/>
    </source>
</evidence>
<feature type="domain" description="Major facilitator superfamily (MFS) profile" evidence="6">
    <location>
        <begin position="20"/>
        <end position="456"/>
    </location>
</feature>
<dbReference type="InterPro" id="IPR020846">
    <property type="entry name" value="MFS_dom"/>
</dbReference>
<dbReference type="Pfam" id="PF07690">
    <property type="entry name" value="MFS_1"/>
    <property type="match status" value="2"/>
</dbReference>
<feature type="transmembrane region" description="Helical" evidence="5">
    <location>
        <begin position="307"/>
        <end position="326"/>
    </location>
</feature>
<dbReference type="GO" id="GO:0022857">
    <property type="term" value="F:transmembrane transporter activity"/>
    <property type="evidence" value="ECO:0007669"/>
    <property type="project" value="InterPro"/>
</dbReference>
<evidence type="ECO:0000256" key="4">
    <source>
        <dbReference type="ARBA" id="ARBA00023136"/>
    </source>
</evidence>
<dbReference type="AlphaFoldDB" id="A0A3N1CT24"/>
<sequence>MTTVSAPGAPVGAEGARRGTMPVLLTATFMTTLDVFIVNVALPALRDDLGAGTAALEWVVAGFGLALASGLITGGRLGDLFGRRRVLGIGLALFTAASVLCGLASSPGVLIAGRIAQGLAAALLTPQVLAVLRTAYSGTAQAKAFGGYGLAMGLGAVFGQLIGGLLIEADLFGLGWRACFLINLPVGAGALLLLARVPESRGPARGFDPVGAGLAALGLALLVLPLIEGRAHGWPWWTWACLAAACAVLAVFVRQERRAADPVVPLGLFGERAFSAGLAATLVLWLGQSSFFLILAMELQLGHGLSALEAGTLFTAVGGGYVLVAMKAHVLAERLGRQVIALGAVLMAVGLAGMWAAAGHGLVWLLPGMVVDGIGMGMALAPLTGTVLARIAPAHAGAAGGVLATVNQVGNALGVAVISILFFGAADVTAGFRDGVAALVVVELALAGVIQLLPRR</sequence>
<protein>
    <submittedName>
        <fullName evidence="7">EmrB/QacA subfamily drug resistance transporter</fullName>
    </submittedName>
</protein>
<feature type="transmembrane region" description="Helical" evidence="5">
    <location>
        <begin position="233"/>
        <end position="253"/>
    </location>
</feature>
<feature type="transmembrane region" description="Helical" evidence="5">
    <location>
        <begin position="273"/>
        <end position="295"/>
    </location>
</feature>
<keyword evidence="2 5" id="KW-0812">Transmembrane</keyword>
<dbReference type="InterPro" id="IPR011701">
    <property type="entry name" value="MFS"/>
</dbReference>
<evidence type="ECO:0000256" key="5">
    <source>
        <dbReference type="SAM" id="Phobius"/>
    </source>
</evidence>